<organism evidence="1 2">
    <name type="scientific">Scyliorhinus torazame</name>
    <name type="common">Cloudy catshark</name>
    <name type="synonym">Catulus torazame</name>
    <dbReference type="NCBI Taxonomy" id="75743"/>
    <lineage>
        <taxon>Eukaryota</taxon>
        <taxon>Metazoa</taxon>
        <taxon>Chordata</taxon>
        <taxon>Craniata</taxon>
        <taxon>Vertebrata</taxon>
        <taxon>Chondrichthyes</taxon>
        <taxon>Elasmobranchii</taxon>
        <taxon>Galeomorphii</taxon>
        <taxon>Galeoidea</taxon>
        <taxon>Carcharhiniformes</taxon>
        <taxon>Scyliorhinidae</taxon>
        <taxon>Scyliorhinus</taxon>
    </lineage>
</organism>
<comment type="caution">
    <text evidence="1">The sequence shown here is derived from an EMBL/GenBank/DDBJ whole genome shotgun (WGS) entry which is preliminary data.</text>
</comment>
<name>A0A401P6Q8_SCYTO</name>
<keyword evidence="2" id="KW-1185">Reference proteome</keyword>
<protein>
    <submittedName>
        <fullName evidence="1">Uncharacterized protein</fullName>
    </submittedName>
</protein>
<evidence type="ECO:0000313" key="2">
    <source>
        <dbReference type="Proteomes" id="UP000288216"/>
    </source>
</evidence>
<dbReference type="AlphaFoldDB" id="A0A401P6Q8"/>
<accession>A0A401P6Q8</accession>
<reference evidence="1 2" key="1">
    <citation type="journal article" date="2018" name="Nat. Ecol. Evol.">
        <title>Shark genomes provide insights into elasmobranch evolution and the origin of vertebrates.</title>
        <authorList>
            <person name="Hara Y"/>
            <person name="Yamaguchi K"/>
            <person name="Onimaru K"/>
            <person name="Kadota M"/>
            <person name="Koyanagi M"/>
            <person name="Keeley SD"/>
            <person name="Tatsumi K"/>
            <person name="Tanaka K"/>
            <person name="Motone F"/>
            <person name="Kageyama Y"/>
            <person name="Nozu R"/>
            <person name="Adachi N"/>
            <person name="Nishimura O"/>
            <person name="Nakagawa R"/>
            <person name="Tanegashima C"/>
            <person name="Kiyatake I"/>
            <person name="Matsumoto R"/>
            <person name="Murakumo K"/>
            <person name="Nishida K"/>
            <person name="Terakita A"/>
            <person name="Kuratani S"/>
            <person name="Sato K"/>
            <person name="Hyodo S Kuraku.S."/>
        </authorList>
    </citation>
    <scope>NUCLEOTIDE SEQUENCE [LARGE SCALE GENOMIC DNA]</scope>
</reference>
<proteinExistence type="predicted"/>
<evidence type="ECO:0000313" key="1">
    <source>
        <dbReference type="EMBL" id="GCB68805.1"/>
    </source>
</evidence>
<gene>
    <name evidence="1" type="ORF">scyTo_0015255</name>
</gene>
<dbReference type="EMBL" id="BFAA01008567">
    <property type="protein sequence ID" value="GCB68805.1"/>
    <property type="molecule type" value="Genomic_DNA"/>
</dbReference>
<dbReference type="Proteomes" id="UP000288216">
    <property type="component" value="Unassembled WGS sequence"/>
</dbReference>
<sequence>MLQTALWVDHQGHPMTSIQQCFPARIQADVEQQQASFLPPILQTIHLLCIICKGVPTIHRHSYPNSLWWKRAMRDLQPQTLLLTTSVPGELQHHHP</sequence>